<gene>
    <name evidence="2" type="ORF">UFOPK3662_03231</name>
</gene>
<evidence type="ECO:0000256" key="1">
    <source>
        <dbReference type="SAM" id="MobiDB-lite"/>
    </source>
</evidence>
<name>A0A6J7KX54_9ZZZZ</name>
<accession>A0A6J7KX54</accession>
<dbReference type="AlphaFoldDB" id="A0A6J7KX54"/>
<reference evidence="2" key="1">
    <citation type="submission" date="2020-05" db="EMBL/GenBank/DDBJ databases">
        <authorList>
            <person name="Chiriac C."/>
            <person name="Salcher M."/>
            <person name="Ghai R."/>
            <person name="Kavagutti S V."/>
        </authorList>
    </citation>
    <scope>NUCLEOTIDE SEQUENCE</scope>
</reference>
<feature type="region of interest" description="Disordered" evidence="1">
    <location>
        <begin position="28"/>
        <end position="48"/>
    </location>
</feature>
<evidence type="ECO:0000313" key="2">
    <source>
        <dbReference type="EMBL" id="CAB4961028.1"/>
    </source>
</evidence>
<organism evidence="2">
    <name type="scientific">freshwater metagenome</name>
    <dbReference type="NCBI Taxonomy" id="449393"/>
    <lineage>
        <taxon>unclassified sequences</taxon>
        <taxon>metagenomes</taxon>
        <taxon>ecological metagenomes</taxon>
    </lineage>
</organism>
<protein>
    <submittedName>
        <fullName evidence="2">Unannotated protein</fullName>
    </submittedName>
</protein>
<sequence>MRVTRTRTSLAAVVATVVLALGAAAGGAHFSSAPQRPDPVTAPDPARDAAAEAAGIASAEATVRAFFAVRSRARQPTSKQIDQQAVHLTSRDVHPTAAYEAGMEGRPSMITDHDVSVALSNARWVGDAIRIDFEVDRTSTSYPMIGDELRMDQGQPGEGYWHGTATLVDQDGEWLIDHLTADSYGGSIG</sequence>
<dbReference type="EMBL" id="CAFBMW010000036">
    <property type="protein sequence ID" value="CAB4961028.1"/>
    <property type="molecule type" value="Genomic_DNA"/>
</dbReference>
<proteinExistence type="predicted"/>